<evidence type="ECO:0000259" key="19">
    <source>
        <dbReference type="Pfam" id="PF22250"/>
    </source>
</evidence>
<evidence type="ECO:0000256" key="1">
    <source>
        <dbReference type="ARBA" id="ARBA00001947"/>
    </source>
</evidence>
<feature type="compositionally biased region" description="Polar residues" evidence="16">
    <location>
        <begin position="590"/>
        <end position="599"/>
    </location>
</feature>
<dbReference type="HOGENOM" id="CLU_006412_1_0_1"/>
<evidence type="ECO:0000259" key="18">
    <source>
        <dbReference type="Pfam" id="PF04389"/>
    </source>
</evidence>
<comment type="subcellular location">
    <subcellularLocation>
        <location evidence="3">Vacuole membrane</location>
        <topology evidence="3">Multi-pass membrane protein</topology>
    </subcellularLocation>
</comment>
<dbReference type="CDD" id="cd03875">
    <property type="entry name" value="M28_Fxna_like"/>
    <property type="match status" value="1"/>
</dbReference>
<dbReference type="Gene3D" id="3.40.630.10">
    <property type="entry name" value="Zn peptidases"/>
    <property type="match status" value="1"/>
</dbReference>
<keyword evidence="6 15" id="KW-0645">Protease</keyword>
<evidence type="ECO:0000256" key="17">
    <source>
        <dbReference type="SAM" id="Phobius"/>
    </source>
</evidence>
<dbReference type="RefSeq" id="XP_007832893.1">
    <property type="nucleotide sequence ID" value="XM_007834702.1"/>
</dbReference>
<feature type="transmembrane region" description="Helical" evidence="17">
    <location>
        <begin position="671"/>
        <end position="698"/>
    </location>
</feature>
<keyword evidence="22" id="KW-1185">Reference proteome</keyword>
<dbReference type="KEGG" id="pfy:PFICI_06121"/>
<evidence type="ECO:0000256" key="3">
    <source>
        <dbReference type="ARBA" id="ARBA00004128"/>
    </source>
</evidence>
<feature type="transmembrane region" description="Helical" evidence="17">
    <location>
        <begin position="539"/>
        <end position="561"/>
    </location>
</feature>
<feature type="compositionally biased region" description="Polar residues" evidence="16">
    <location>
        <begin position="640"/>
        <end position="656"/>
    </location>
</feature>
<name>W3X531_PESFW</name>
<keyword evidence="12" id="KW-0482">Metalloprotease</keyword>
<feature type="transmembrane region" description="Helical" evidence="17">
    <location>
        <begin position="450"/>
        <end position="469"/>
    </location>
</feature>
<evidence type="ECO:0000256" key="8">
    <source>
        <dbReference type="ARBA" id="ARBA00022723"/>
    </source>
</evidence>
<evidence type="ECO:0000259" key="20">
    <source>
        <dbReference type="Pfam" id="PF22251"/>
    </source>
</evidence>
<dbReference type="Pfam" id="PF22250">
    <property type="entry name" value="PFF1_C"/>
    <property type="match status" value="1"/>
</dbReference>
<feature type="domain" description="Peptidase M28" evidence="18">
    <location>
        <begin position="165"/>
        <end position="339"/>
    </location>
</feature>
<keyword evidence="9 15" id="KW-0378">Hydrolase</keyword>
<dbReference type="EC" id="3.4.-.-" evidence="15"/>
<dbReference type="SUPFAM" id="SSF53187">
    <property type="entry name" value="Zn-dependent exopeptidases"/>
    <property type="match status" value="1"/>
</dbReference>
<keyword evidence="14" id="KW-0325">Glycoprotein</keyword>
<dbReference type="GeneID" id="19271134"/>
<evidence type="ECO:0000256" key="7">
    <source>
        <dbReference type="ARBA" id="ARBA00022692"/>
    </source>
</evidence>
<organism evidence="21 22">
    <name type="scientific">Pestalotiopsis fici (strain W106-1 / CGMCC3.15140)</name>
    <dbReference type="NCBI Taxonomy" id="1229662"/>
    <lineage>
        <taxon>Eukaryota</taxon>
        <taxon>Fungi</taxon>
        <taxon>Dikarya</taxon>
        <taxon>Ascomycota</taxon>
        <taxon>Pezizomycotina</taxon>
        <taxon>Sordariomycetes</taxon>
        <taxon>Xylariomycetidae</taxon>
        <taxon>Amphisphaeriales</taxon>
        <taxon>Sporocadaceae</taxon>
        <taxon>Pestalotiopsis</taxon>
    </lineage>
</organism>
<dbReference type="InterPro" id="IPR053976">
    <property type="entry name" value="PFF1_TM"/>
</dbReference>
<dbReference type="Pfam" id="PF04389">
    <property type="entry name" value="Peptidase_M28"/>
    <property type="match status" value="1"/>
</dbReference>
<feature type="transmembrane region" description="Helical" evidence="17">
    <location>
        <begin position="740"/>
        <end position="761"/>
    </location>
</feature>
<evidence type="ECO:0000313" key="22">
    <source>
        <dbReference type="Proteomes" id="UP000030651"/>
    </source>
</evidence>
<dbReference type="InterPro" id="IPR007484">
    <property type="entry name" value="Peptidase_M28"/>
</dbReference>
<comment type="similarity">
    <text evidence="4 15">Belongs to the peptidase M28 family.</text>
</comment>
<dbReference type="InterPro" id="IPR053975">
    <property type="entry name" value="PFF1_C"/>
</dbReference>
<dbReference type="InterPro" id="IPR048024">
    <property type="entry name" value="Fxna-like_M28_dom"/>
</dbReference>
<evidence type="ECO:0000256" key="12">
    <source>
        <dbReference type="ARBA" id="ARBA00023049"/>
    </source>
</evidence>
<dbReference type="OMA" id="TPWPVTI"/>
<feature type="compositionally biased region" description="Acidic residues" evidence="16">
    <location>
        <begin position="605"/>
        <end position="615"/>
    </location>
</feature>
<comment type="function">
    <text evidence="2">May be involved in vacuolar sorting and osmoregulation.</text>
</comment>
<dbReference type="PANTHER" id="PTHR12147:SF58">
    <property type="entry name" value="VACUOLAR MEMBRANE PROTEASE"/>
    <property type="match status" value="1"/>
</dbReference>
<evidence type="ECO:0000256" key="4">
    <source>
        <dbReference type="ARBA" id="ARBA00010918"/>
    </source>
</evidence>
<dbReference type="Proteomes" id="UP000030651">
    <property type="component" value="Unassembled WGS sequence"/>
</dbReference>
<reference evidence="22" key="1">
    <citation type="journal article" date="2015" name="BMC Genomics">
        <title>Genomic and transcriptomic analysis of the endophytic fungus Pestalotiopsis fici reveals its lifestyle and high potential for synthesis of natural products.</title>
        <authorList>
            <person name="Wang X."/>
            <person name="Zhang X."/>
            <person name="Liu L."/>
            <person name="Xiang M."/>
            <person name="Wang W."/>
            <person name="Sun X."/>
            <person name="Che Y."/>
            <person name="Guo L."/>
            <person name="Liu G."/>
            <person name="Guo L."/>
            <person name="Wang C."/>
            <person name="Yin W.B."/>
            <person name="Stadler M."/>
            <person name="Zhang X."/>
            <person name="Liu X."/>
        </authorList>
    </citation>
    <scope>NUCLEOTIDE SEQUENCE [LARGE SCALE GENOMIC DNA]</scope>
    <source>
        <strain evidence="22">W106-1 / CGMCC3.15140</strain>
    </source>
</reference>
<evidence type="ECO:0000256" key="2">
    <source>
        <dbReference type="ARBA" id="ARBA00003273"/>
    </source>
</evidence>
<dbReference type="GO" id="GO:0008235">
    <property type="term" value="F:metalloexopeptidase activity"/>
    <property type="evidence" value="ECO:0007669"/>
    <property type="project" value="InterPro"/>
</dbReference>
<evidence type="ECO:0000256" key="9">
    <source>
        <dbReference type="ARBA" id="ARBA00022801"/>
    </source>
</evidence>
<dbReference type="InParanoid" id="W3X531"/>
<keyword evidence="5" id="KW-0926">Vacuole</keyword>
<dbReference type="InterPro" id="IPR045175">
    <property type="entry name" value="M28_fam"/>
</dbReference>
<evidence type="ECO:0000256" key="16">
    <source>
        <dbReference type="SAM" id="MobiDB-lite"/>
    </source>
</evidence>
<dbReference type="AlphaFoldDB" id="W3X531"/>
<evidence type="ECO:0000256" key="13">
    <source>
        <dbReference type="ARBA" id="ARBA00023136"/>
    </source>
</evidence>
<dbReference type="FunCoup" id="W3X531">
    <property type="interactions" value="4"/>
</dbReference>
<keyword evidence="8 15" id="KW-0479">Metal-binding</keyword>
<sequence length="976" mass="107853">MAVPNPIAFRPKQVTFWTALAYLALLIPLIIVHETVPAAPSPEKLQDGLNLVEAWSDLATLSRAYHPYNSRENDVVRKWLLERISAIKSETGAHSDNLVIFDDKVNNITMAGDERAPKPLQGPDFHPKTIGTYFEANNIAVYIRGKQDPAGSWWESDSKEKPIGKGGVLVNAHFDSVSTGFGATDDGMAVVSILQLIKYFSLEHNQPERGIVALLNNNEEDWLWGARAFGYHPLMPFCHVFLNLEGAAAGGKANLFRTTDAEVTRAYQGGTNPFGSVVFSDAWQLGVIRSGTDYSVFHDIYGMRGLDLAFYRPRARYHTNQDDTRHTSVHSLWHMLSHAVHTTSRLSGDTGETFLGERPDQDQSKVSNGSPSDGVWFDLFGKAFIMVGLNDLFAWSVSLLVVTPLALILLSVILARCDKFYFFSSKKSAQEDEGVSVSVALGGLKGIVRFPFALLVAGALVVGSAYLLKKINPFVIYSHEYTVWAMMLSLFYFTFWVIVAAANFSRPSALHRGYALLWLFLMTWAFLVAVTVYEHQRHIAAGYPFVFLQSAVFLATLLSLLELSGLPKKSAFAQKVYANHSSRESLGTEPDNQAESQSEPGAAQDGDEQGDEATEDSPLIGGSSNKNRGSTFGTVYRRPVSSSENQSSAGDGTSSEPFGHEQPWSGKLPSWLWFFQFLLIGPFFFTVFGQLGLALVASVKETGADGGSTLIPYLLVAITSILLVLPITPFAHRITHHIPLLLLVVFAATLTYNLIVFPFSASSRYKIYFSQDVNLDTGESFVHLMGVEEYVRQAMAVIPSAMNSEVSCEAKASDRPDMGYCTYNGSTVLPQVGPRHQNLTDWISFNATRDSHKLHFEIDGVETRVCGVRFPEPVSKFQVKGGNPVDSRFGAIPKSGLDSIMLYRRDWDKPWAVEVEWPAGIDLDKKIDVEVFCKWNDANKQGAIPALDQALQYTPDWVAITKLNDGLVYGNKSYTV</sequence>
<feature type="transmembrane region" description="Helical" evidence="17">
    <location>
        <begin position="710"/>
        <end position="728"/>
    </location>
</feature>
<accession>W3X531</accession>
<keyword evidence="7 17" id="KW-0812">Transmembrane</keyword>
<evidence type="ECO:0000256" key="10">
    <source>
        <dbReference type="ARBA" id="ARBA00022833"/>
    </source>
</evidence>
<dbReference type="OrthoDB" id="76293at2759"/>
<gene>
    <name evidence="21" type="ORF">PFICI_06121</name>
</gene>
<evidence type="ECO:0000313" key="21">
    <source>
        <dbReference type="EMBL" id="ETS81119.1"/>
    </source>
</evidence>
<feature type="domain" description="Vacuolar membrane protease C-terminal" evidence="19">
    <location>
        <begin position="766"/>
        <end position="968"/>
    </location>
</feature>
<keyword evidence="11 17" id="KW-1133">Transmembrane helix</keyword>
<dbReference type="GO" id="GO:0046872">
    <property type="term" value="F:metal ion binding"/>
    <property type="evidence" value="ECO:0007669"/>
    <property type="project" value="UniProtKB-KW"/>
</dbReference>
<feature type="transmembrane region" description="Helical" evidence="17">
    <location>
        <begin position="514"/>
        <end position="533"/>
    </location>
</feature>
<keyword evidence="10 15" id="KW-0862">Zinc</keyword>
<protein>
    <recommendedName>
        <fullName evidence="15">Peptide hydrolase</fullName>
        <ecNumber evidence="15">3.4.-.-</ecNumber>
    </recommendedName>
</protein>
<feature type="transmembrane region" description="Helical" evidence="17">
    <location>
        <begin position="481"/>
        <end position="502"/>
    </location>
</feature>
<feature type="domain" description="Vacuolar membrane protease transmembrane" evidence="20">
    <location>
        <begin position="448"/>
        <end position="738"/>
    </location>
</feature>
<dbReference type="eggNOG" id="KOG2194">
    <property type="taxonomic scope" value="Eukaryota"/>
</dbReference>
<dbReference type="Pfam" id="PF22251">
    <property type="entry name" value="PFF1_TM"/>
    <property type="match status" value="1"/>
</dbReference>
<dbReference type="GO" id="GO:0006508">
    <property type="term" value="P:proteolysis"/>
    <property type="evidence" value="ECO:0007669"/>
    <property type="project" value="UniProtKB-KW"/>
</dbReference>
<dbReference type="GO" id="GO:0005774">
    <property type="term" value="C:vacuolar membrane"/>
    <property type="evidence" value="ECO:0007669"/>
    <property type="project" value="UniProtKB-SubCell"/>
</dbReference>
<evidence type="ECO:0000256" key="11">
    <source>
        <dbReference type="ARBA" id="ARBA00022989"/>
    </source>
</evidence>
<evidence type="ECO:0000256" key="5">
    <source>
        <dbReference type="ARBA" id="ARBA00022554"/>
    </source>
</evidence>
<feature type="transmembrane region" description="Helical" evidence="17">
    <location>
        <begin position="392"/>
        <end position="417"/>
    </location>
</feature>
<dbReference type="PANTHER" id="PTHR12147">
    <property type="entry name" value="METALLOPEPTIDASE M28 FAMILY MEMBER"/>
    <property type="match status" value="1"/>
</dbReference>
<keyword evidence="13 17" id="KW-0472">Membrane</keyword>
<evidence type="ECO:0000256" key="14">
    <source>
        <dbReference type="ARBA" id="ARBA00023180"/>
    </source>
</evidence>
<feature type="region of interest" description="Disordered" evidence="16">
    <location>
        <begin position="582"/>
        <end position="661"/>
    </location>
</feature>
<feature type="region of interest" description="Disordered" evidence="16">
    <location>
        <begin position="351"/>
        <end position="370"/>
    </location>
</feature>
<dbReference type="FunFam" id="3.40.630.10:FF:000057">
    <property type="entry name" value="Vacuolar membrane protease"/>
    <property type="match status" value="1"/>
</dbReference>
<comment type="cofactor">
    <cofactor evidence="1">
        <name>Zn(2+)</name>
        <dbReference type="ChEBI" id="CHEBI:29105"/>
    </cofactor>
</comment>
<dbReference type="EMBL" id="KI912112">
    <property type="protein sequence ID" value="ETS81119.1"/>
    <property type="molecule type" value="Genomic_DNA"/>
</dbReference>
<evidence type="ECO:0000256" key="6">
    <source>
        <dbReference type="ARBA" id="ARBA00022670"/>
    </source>
</evidence>
<feature type="compositionally biased region" description="Polar residues" evidence="16">
    <location>
        <begin position="622"/>
        <end position="633"/>
    </location>
</feature>
<proteinExistence type="inferred from homology"/>
<feature type="transmembrane region" description="Helical" evidence="17">
    <location>
        <begin position="14"/>
        <end position="32"/>
    </location>
</feature>
<evidence type="ECO:0000256" key="15">
    <source>
        <dbReference type="RuleBase" id="RU361240"/>
    </source>
</evidence>